<keyword evidence="5" id="KW-1185">Reference proteome</keyword>
<dbReference type="InterPro" id="IPR032466">
    <property type="entry name" value="Metal_Hydrolase"/>
</dbReference>
<dbReference type="SUPFAM" id="SSF51556">
    <property type="entry name" value="Metallo-dependent hydrolases"/>
    <property type="match status" value="1"/>
</dbReference>
<keyword evidence="1" id="KW-0479">Metal-binding</keyword>
<evidence type="ECO:0000256" key="1">
    <source>
        <dbReference type="ARBA" id="ARBA00022723"/>
    </source>
</evidence>
<sequence>MTHRVFVGAVGADGNPITLAVRDGRFTYVGAPESYTPDATGAQIVDLQGKLVLPGFVDGHIHLDKSFVGDRWRPHRPAATLRERLAAEKQEIAAAAPMAQRADALMRQTVSFGTVAMRCHVDVDASTGFTHLNEVLAMREKWREWLDIELVAFPQAGVMTCPGTAEVLEDAVRAGVQVVGGIDPTTLDGDPHGQLSVIFGIAEKHGTKIDIHLHEPGDIGLAQLHRIAARTQAAGLQGRVSVSHAYGLGDIGPEALDTIARALADADVSIMTNAPGERAFPPILRLREAGVRVFTGNDNIQDSWWPYGNGDMLQRAMLIGYRSGFYTDEDLHVALDMATTAAATVVGKADYGLHAGNEASFVVFDAPNAAAAVAAAPAARAVIRHGRYWGGPAQLALDPALLEDTAGATPT</sequence>
<dbReference type="CDD" id="cd01293">
    <property type="entry name" value="Bact_CD"/>
    <property type="match status" value="1"/>
</dbReference>
<dbReference type="NCBIfam" id="NF004636">
    <property type="entry name" value="PRK05985.1"/>
    <property type="match status" value="1"/>
</dbReference>
<dbReference type="GO" id="GO:0019239">
    <property type="term" value="F:deaminase activity"/>
    <property type="evidence" value="ECO:0007669"/>
    <property type="project" value="UniProtKB-ARBA"/>
</dbReference>
<dbReference type="Proteomes" id="UP000035050">
    <property type="component" value="Chromosome"/>
</dbReference>
<dbReference type="InterPro" id="IPR013108">
    <property type="entry name" value="Amidohydro_3"/>
</dbReference>
<proteinExistence type="predicted"/>
<keyword evidence="2" id="KW-0378">Hydrolase</keyword>
<dbReference type="GO" id="GO:0046872">
    <property type="term" value="F:metal ion binding"/>
    <property type="evidence" value="ECO:0007669"/>
    <property type="project" value="UniProtKB-KW"/>
</dbReference>
<dbReference type="EMBL" id="CP011253">
    <property type="protein sequence ID" value="AKC70892.1"/>
    <property type="molecule type" value="Genomic_DNA"/>
</dbReference>
<dbReference type="FunFam" id="3.20.20.140:FF:000019">
    <property type="entry name" value="Cytosine deaminase"/>
    <property type="match status" value="1"/>
</dbReference>
<dbReference type="AlphaFoldDB" id="A0A0E3YC81"/>
<dbReference type="Pfam" id="PF07969">
    <property type="entry name" value="Amidohydro_3"/>
    <property type="match status" value="1"/>
</dbReference>
<dbReference type="RefSeq" id="WP_046292068.1">
    <property type="nucleotide sequence ID" value="NZ_CP011253.3"/>
</dbReference>
<evidence type="ECO:0000259" key="3">
    <source>
        <dbReference type="Pfam" id="PF07969"/>
    </source>
</evidence>
<dbReference type="SUPFAM" id="SSF51338">
    <property type="entry name" value="Composite domain of metallo-dependent hydrolases"/>
    <property type="match status" value="1"/>
</dbReference>
<evidence type="ECO:0000313" key="4">
    <source>
        <dbReference type="EMBL" id="AKC70892.1"/>
    </source>
</evidence>
<organism evidence="4 5">
    <name type="scientific">Pandoraea oxalativorans</name>
    <dbReference type="NCBI Taxonomy" id="573737"/>
    <lineage>
        <taxon>Bacteria</taxon>
        <taxon>Pseudomonadati</taxon>
        <taxon>Pseudomonadota</taxon>
        <taxon>Betaproteobacteria</taxon>
        <taxon>Burkholderiales</taxon>
        <taxon>Burkholderiaceae</taxon>
        <taxon>Pandoraea</taxon>
    </lineage>
</organism>
<dbReference type="GO" id="GO:0016814">
    <property type="term" value="F:hydrolase activity, acting on carbon-nitrogen (but not peptide) bonds, in cyclic amidines"/>
    <property type="evidence" value="ECO:0007669"/>
    <property type="project" value="UniProtKB-ARBA"/>
</dbReference>
<feature type="domain" description="Amidohydrolase 3" evidence="3">
    <location>
        <begin position="43"/>
        <end position="387"/>
    </location>
</feature>
<dbReference type="KEGG" id="pox:MB84_17535"/>
<evidence type="ECO:0000313" key="5">
    <source>
        <dbReference type="Proteomes" id="UP000035050"/>
    </source>
</evidence>
<evidence type="ECO:0000256" key="2">
    <source>
        <dbReference type="ARBA" id="ARBA00022801"/>
    </source>
</evidence>
<dbReference type="OrthoDB" id="9815027at2"/>
<dbReference type="PANTHER" id="PTHR32027:SF9">
    <property type="entry name" value="BLL3847 PROTEIN"/>
    <property type="match status" value="1"/>
</dbReference>
<dbReference type="InterPro" id="IPR011059">
    <property type="entry name" value="Metal-dep_hydrolase_composite"/>
</dbReference>
<dbReference type="Gene3D" id="3.20.20.140">
    <property type="entry name" value="Metal-dependent hydrolases"/>
    <property type="match status" value="1"/>
</dbReference>
<protein>
    <submittedName>
        <fullName evidence="4">Cytosine deaminase</fullName>
    </submittedName>
</protein>
<dbReference type="Gene3D" id="2.30.40.10">
    <property type="entry name" value="Urease, subunit C, domain 1"/>
    <property type="match status" value="1"/>
</dbReference>
<reference evidence="4" key="1">
    <citation type="submission" date="2016-06" db="EMBL/GenBank/DDBJ databases">
        <title>Pandoraea oxalativorans DSM 23570 Genome Sequencing.</title>
        <authorList>
            <person name="Ee R."/>
            <person name="Lim Y.-L."/>
            <person name="Yong D."/>
            <person name="Yin W.-F."/>
            <person name="Chan K.-G."/>
        </authorList>
    </citation>
    <scope>NUCLEOTIDE SEQUENCE</scope>
    <source>
        <strain evidence="4">DSM 23570</strain>
    </source>
</reference>
<dbReference type="PATRIC" id="fig|573737.6.peg.4455"/>
<accession>A0A0E3YC81</accession>
<name>A0A0E3YC81_9BURK</name>
<gene>
    <name evidence="4" type="ORF">MB84_17535</name>
</gene>
<dbReference type="HOGENOM" id="CLU_031758_4_2_4"/>
<dbReference type="InterPro" id="IPR052349">
    <property type="entry name" value="Metallo-hydrolase_Enzymes"/>
</dbReference>
<dbReference type="PANTHER" id="PTHR32027">
    <property type="entry name" value="CYTOSINE DEAMINASE"/>
    <property type="match status" value="1"/>
</dbReference>